<keyword evidence="2" id="KW-1185">Reference proteome</keyword>
<reference evidence="1" key="2">
    <citation type="submission" date="2022-01" db="EMBL/GenBank/DDBJ databases">
        <authorList>
            <person name="Yamashiro T."/>
            <person name="Shiraishi A."/>
            <person name="Satake H."/>
            <person name="Nakayama K."/>
        </authorList>
    </citation>
    <scope>NUCLEOTIDE SEQUENCE</scope>
</reference>
<dbReference type="Proteomes" id="UP001151760">
    <property type="component" value="Unassembled WGS sequence"/>
</dbReference>
<name>A0ABQ5E0Q7_9ASTR</name>
<evidence type="ECO:0000313" key="1">
    <source>
        <dbReference type="EMBL" id="GJT45027.1"/>
    </source>
</evidence>
<evidence type="ECO:0008006" key="3">
    <source>
        <dbReference type="Google" id="ProtNLM"/>
    </source>
</evidence>
<comment type="caution">
    <text evidence="1">The sequence shown here is derived from an EMBL/GenBank/DDBJ whole genome shotgun (WGS) entry which is preliminary data.</text>
</comment>
<dbReference type="EMBL" id="BQNB010015865">
    <property type="protein sequence ID" value="GJT45027.1"/>
    <property type="molecule type" value="Genomic_DNA"/>
</dbReference>
<organism evidence="1 2">
    <name type="scientific">Tanacetum coccineum</name>
    <dbReference type="NCBI Taxonomy" id="301880"/>
    <lineage>
        <taxon>Eukaryota</taxon>
        <taxon>Viridiplantae</taxon>
        <taxon>Streptophyta</taxon>
        <taxon>Embryophyta</taxon>
        <taxon>Tracheophyta</taxon>
        <taxon>Spermatophyta</taxon>
        <taxon>Magnoliopsida</taxon>
        <taxon>eudicotyledons</taxon>
        <taxon>Gunneridae</taxon>
        <taxon>Pentapetalae</taxon>
        <taxon>asterids</taxon>
        <taxon>campanulids</taxon>
        <taxon>Asterales</taxon>
        <taxon>Asteraceae</taxon>
        <taxon>Asteroideae</taxon>
        <taxon>Anthemideae</taxon>
        <taxon>Anthemidinae</taxon>
        <taxon>Tanacetum</taxon>
    </lineage>
</organism>
<evidence type="ECO:0000313" key="2">
    <source>
        <dbReference type="Proteomes" id="UP001151760"/>
    </source>
</evidence>
<protein>
    <recommendedName>
        <fullName evidence="3">Reverse transcriptase domain-containing protein</fullName>
    </recommendedName>
</protein>
<reference evidence="1" key="1">
    <citation type="journal article" date="2022" name="Int. J. Mol. Sci.">
        <title>Draft Genome of Tanacetum Coccineum: Genomic Comparison of Closely Related Tanacetum-Family Plants.</title>
        <authorList>
            <person name="Yamashiro T."/>
            <person name="Shiraishi A."/>
            <person name="Nakayama K."/>
            <person name="Satake H."/>
        </authorList>
    </citation>
    <scope>NUCLEOTIDE SEQUENCE</scope>
</reference>
<proteinExistence type="predicted"/>
<accession>A0ABQ5E0Q7</accession>
<sequence length="99" mass="11739">MKNFMVHYDASHNGLGTIGMQKEKIHKAQVEAFEKKNVKDENLHGMDKEFETHLDGTLYIRSKSWLPRFRDLREMTMYEPYKSNYSIHSGSDKIHHNLK</sequence>
<gene>
    <name evidence="1" type="ORF">Tco_0953742</name>
</gene>